<proteinExistence type="predicted"/>
<name>A0A1B5KVB0_USTVR</name>
<evidence type="ECO:0000313" key="1">
    <source>
        <dbReference type="EMBL" id="GAO14871.1"/>
    </source>
</evidence>
<organism evidence="1 2">
    <name type="scientific">Ustilaginoidea virens</name>
    <name type="common">Rice false smut fungus</name>
    <name type="synonym">Villosiclava virens</name>
    <dbReference type="NCBI Taxonomy" id="1159556"/>
    <lineage>
        <taxon>Eukaryota</taxon>
        <taxon>Fungi</taxon>
        <taxon>Dikarya</taxon>
        <taxon>Ascomycota</taxon>
        <taxon>Pezizomycotina</taxon>
        <taxon>Sordariomycetes</taxon>
        <taxon>Hypocreomycetidae</taxon>
        <taxon>Hypocreales</taxon>
        <taxon>Clavicipitaceae</taxon>
        <taxon>Ustilaginoidea</taxon>
    </lineage>
</organism>
<dbReference type="EMBL" id="BBTG02000002">
    <property type="protein sequence ID" value="GAO14871.1"/>
    <property type="molecule type" value="Genomic_DNA"/>
</dbReference>
<protein>
    <submittedName>
        <fullName evidence="1">Uncharacterized protein</fullName>
    </submittedName>
</protein>
<gene>
    <name evidence="1" type="ORF">UVI_02005950</name>
</gene>
<accession>A0A1B5KVB0</accession>
<reference evidence="2" key="1">
    <citation type="journal article" date="2016" name="Genome Announc.">
        <title>Genome sequence of Ustilaginoidea virens IPU010, a rice pathogenic fungus causing false smut.</title>
        <authorList>
            <person name="Kumagai T."/>
            <person name="Ishii T."/>
            <person name="Terai G."/>
            <person name="Umemura M."/>
            <person name="Machida M."/>
            <person name="Asai K."/>
        </authorList>
    </citation>
    <scope>NUCLEOTIDE SEQUENCE [LARGE SCALE GENOMIC DNA]</scope>
    <source>
        <strain evidence="2">IPU010</strain>
    </source>
</reference>
<dbReference type="AlphaFoldDB" id="A0A1B5KVB0"/>
<dbReference type="Proteomes" id="UP000054053">
    <property type="component" value="Unassembled WGS sequence"/>
</dbReference>
<sequence length="79" mass="9185">MTVLSLAGGFRDHRLMLPGWIGIATTIPPCHWSVVFETYGVVFMRCYFRSKQPLNERSERSERSERIFDKCINTSEVDD</sequence>
<comment type="caution">
    <text evidence="1">The sequence shown here is derived from an EMBL/GenBank/DDBJ whole genome shotgun (WGS) entry which is preliminary data.</text>
</comment>
<evidence type="ECO:0000313" key="2">
    <source>
        <dbReference type="Proteomes" id="UP000054053"/>
    </source>
</evidence>